<dbReference type="InterPro" id="IPR002885">
    <property type="entry name" value="PPR_rpt"/>
</dbReference>
<dbReference type="PROSITE" id="PS50125">
    <property type="entry name" value="GUANYLATE_CYCLASE_2"/>
    <property type="match status" value="1"/>
</dbReference>
<sequence length="1400" mass="155571">MPSGYVPELSSRLPFGAFHAALASLRRSRLWMLAADVLRRMQLQGFTAPRAYNEALGCGFPWTQALQLHAEMAAQRALGTARTFVQLIQICGAASEWQQAVRVFEEMCEGGHSQSTIGYNAVMTACKMGRQWQWALQFYEQMHRSTVLADVFTCSACISALDKGSQWARACQLLLSMLASGPEPNLVSFNACISSCSAAQWQVALALVGRLEAHGLEADDFTDVATLSALPRWQTSLELLEASRGRSTECQEVYNAITGNFDRAGRWQQVLALLPPMYRAQLQLSRPCLVSALRSLRDSGAYWERSTSLVSGLGRANMGSNARSVEISAFATGAKWGDSGPQWPLAVKMLALRGVPAGTDVSHFNAAVSACQEGSCWTVPLAALSRLYEVTLKPDTLTMNSVLTCCEKSERWQEGFKILEQFSELRLPVESTTLTASAATLAAGSFWQVSLLGLSIFGIEGSGLETQPSTLCLEVGTAACESRRQFRQAVYLLELSQQTASSGLESKTRFQERPDFHLLLKMDESKYTFPTIKHAALENDHRQEKQMKMTDLHIIRRYIPSAVYKQIECGTLTYVNEMRNISTIFVNGSGLDIMSEEGPKIAQELMESVQRACYQHEGSKDGYLRFDYSVFGLPPLVHTDDPTRAVLACFDMVKVFKRLKLCGKFGVTTGRSYCGVCGSARRMEYTVLGDCVNLSARLMSNAPANGILCDDITRKRSTTEVIFNALAPIKVKGKAANIPVFQPVKKEYSSDIGLNKTGKISFPWHQNAFGGTTSGGLSVAEFQEGVIRLCSIKSWQGISKASELLGSGFRREIHNDQAVDIPTEPNPAAKPPPKSPFSEGGVVVIEGATGTGKIETAEHIVVHSAVTFRMFPAFGSMGPRPGDSVRLACELLRSTMNIYRRAGKVSDNADEAQVLHQLCPQKVTGYLELFKEALAKNKQDQMTGDRAKMLLDASIEVVIHLLAEFSKNDSVLIAMQYEYGTSLFPTRSEDQEIFWKTATTFYNKFIKTQGKDKARVMMLICREARKENPAVQAAVQQNSLMDMKGLVTQANIAEYMSSYLNLPDADSNLIPTPLRTFVSQVTLGNPLYIRETIDQLREHHIQVNEGAGGQVKNVECKDIDKVNVSQWGHTAMIGNTVCALEALDPLEAAVLKMSTCFVGPFTLGDLAASICSRWADSTHFDFLRLFQAIRKLQDQKMIEAVDVPEETETRTELQARPTFRPLAARRCLRDEGMNFVRAETLVQEITGDGKVRDIVTQVKKSEAEKEAERKETVLRNLPEFKRDGQSAAEQIANNKEDEKDQDKEDKYNVHTIDEAEFEHYQLIEDAEREKKRKKNFEDAEAVALFETERKRFKEDGGDEKASDLISLMRQKNLQKAEKKSSVPWHRPMGQRRSGHSRVRS</sequence>
<dbReference type="GO" id="GO:0009190">
    <property type="term" value="P:cyclic nucleotide biosynthetic process"/>
    <property type="evidence" value="ECO:0007669"/>
    <property type="project" value="InterPro"/>
</dbReference>
<gene>
    <name evidence="4" type="ORF">AK812_SmicGene291</name>
</gene>
<feature type="compositionally biased region" description="Basic and acidic residues" evidence="2">
    <location>
        <begin position="1294"/>
        <end position="1305"/>
    </location>
</feature>
<dbReference type="Gene3D" id="1.25.40.10">
    <property type="entry name" value="Tetratricopeptide repeat domain"/>
    <property type="match status" value="2"/>
</dbReference>
<dbReference type="Gene3D" id="3.30.70.1230">
    <property type="entry name" value="Nucleotide cyclase"/>
    <property type="match status" value="1"/>
</dbReference>
<accession>A0A1Q9F712</accession>
<evidence type="ECO:0000259" key="3">
    <source>
        <dbReference type="PROSITE" id="PS50125"/>
    </source>
</evidence>
<organism evidence="4 5">
    <name type="scientific">Symbiodinium microadriaticum</name>
    <name type="common">Dinoflagellate</name>
    <name type="synonym">Zooxanthella microadriatica</name>
    <dbReference type="NCBI Taxonomy" id="2951"/>
    <lineage>
        <taxon>Eukaryota</taxon>
        <taxon>Sar</taxon>
        <taxon>Alveolata</taxon>
        <taxon>Dinophyceae</taxon>
        <taxon>Suessiales</taxon>
        <taxon>Symbiodiniaceae</taxon>
        <taxon>Symbiodinium</taxon>
    </lineage>
</organism>
<dbReference type="InterPro" id="IPR029787">
    <property type="entry name" value="Nucleotide_cyclase"/>
</dbReference>
<feature type="compositionally biased region" description="Basic residues" evidence="2">
    <location>
        <begin position="1388"/>
        <end position="1400"/>
    </location>
</feature>
<dbReference type="GO" id="GO:0035556">
    <property type="term" value="P:intracellular signal transduction"/>
    <property type="evidence" value="ECO:0007669"/>
    <property type="project" value="InterPro"/>
</dbReference>
<dbReference type="Pfam" id="PF01535">
    <property type="entry name" value="PPR"/>
    <property type="match status" value="2"/>
</dbReference>
<comment type="caution">
    <text evidence="4">The sequence shown here is derived from an EMBL/GenBank/DDBJ whole genome shotgun (WGS) entry which is preliminary data.</text>
</comment>
<dbReference type="InterPro" id="IPR001054">
    <property type="entry name" value="A/G_cyclase"/>
</dbReference>
<evidence type="ECO:0000313" key="4">
    <source>
        <dbReference type="EMBL" id="OLQ15474.1"/>
    </source>
</evidence>
<dbReference type="PANTHER" id="PTHR47455">
    <property type="entry name" value="ADENYLYL CYCLASE BETA"/>
    <property type="match status" value="1"/>
</dbReference>
<dbReference type="InterPro" id="IPR011990">
    <property type="entry name" value="TPR-like_helical_dom_sf"/>
</dbReference>
<reference evidence="4 5" key="1">
    <citation type="submission" date="2016-02" db="EMBL/GenBank/DDBJ databases">
        <title>Genome analysis of coral dinoflagellate symbionts highlights evolutionary adaptations to a symbiotic lifestyle.</title>
        <authorList>
            <person name="Aranda M."/>
            <person name="Li Y."/>
            <person name="Liew Y.J."/>
            <person name="Baumgarten S."/>
            <person name="Simakov O."/>
            <person name="Wilson M."/>
            <person name="Piel J."/>
            <person name="Ashoor H."/>
            <person name="Bougouffa S."/>
            <person name="Bajic V.B."/>
            <person name="Ryu T."/>
            <person name="Ravasi T."/>
            <person name="Bayer T."/>
            <person name="Micklem G."/>
            <person name="Kim H."/>
            <person name="Bhak J."/>
            <person name="Lajeunesse T.C."/>
            <person name="Voolstra C.R."/>
        </authorList>
    </citation>
    <scope>NUCLEOTIDE SEQUENCE [LARGE SCALE GENOMIC DNA]</scope>
    <source>
        <strain evidence="4 5">CCMP2467</strain>
    </source>
</reference>
<dbReference type="Proteomes" id="UP000186817">
    <property type="component" value="Unassembled WGS sequence"/>
</dbReference>
<evidence type="ECO:0000256" key="2">
    <source>
        <dbReference type="SAM" id="MobiDB-lite"/>
    </source>
</evidence>
<dbReference type="SUPFAM" id="SSF55073">
    <property type="entry name" value="Nucleotide cyclase"/>
    <property type="match status" value="1"/>
</dbReference>
<feature type="repeat" description="PPR" evidence="1">
    <location>
        <begin position="150"/>
        <end position="184"/>
    </location>
</feature>
<dbReference type="PROSITE" id="PS51375">
    <property type="entry name" value="PPR"/>
    <property type="match status" value="1"/>
</dbReference>
<dbReference type="Pfam" id="PF00211">
    <property type="entry name" value="Guanylate_cyc"/>
    <property type="match status" value="1"/>
</dbReference>
<feature type="domain" description="Guanylate cyclase" evidence="3">
    <location>
        <begin position="664"/>
        <end position="699"/>
    </location>
</feature>
<keyword evidence="5" id="KW-1185">Reference proteome</keyword>
<evidence type="ECO:0000256" key="1">
    <source>
        <dbReference type="PROSITE-ProRule" id="PRU00708"/>
    </source>
</evidence>
<protein>
    <submittedName>
        <fullName evidence="4">Pentatricopeptide repeat-containing protein, chloroplastic</fullName>
    </submittedName>
</protein>
<dbReference type="PANTHER" id="PTHR47455:SF1">
    <property type="entry name" value="GUANYLATE CYCLASE DOMAIN-CONTAINING PROTEIN"/>
    <property type="match status" value="1"/>
</dbReference>
<feature type="region of interest" description="Disordered" evidence="2">
    <location>
        <begin position="1371"/>
        <end position="1400"/>
    </location>
</feature>
<dbReference type="CDD" id="cd07302">
    <property type="entry name" value="CHD"/>
    <property type="match status" value="1"/>
</dbReference>
<dbReference type="OrthoDB" id="185373at2759"/>
<proteinExistence type="predicted"/>
<feature type="region of interest" description="Disordered" evidence="2">
    <location>
        <begin position="1280"/>
        <end position="1305"/>
    </location>
</feature>
<dbReference type="EMBL" id="LSRX01000003">
    <property type="protein sequence ID" value="OLQ15474.1"/>
    <property type="molecule type" value="Genomic_DNA"/>
</dbReference>
<evidence type="ECO:0000313" key="5">
    <source>
        <dbReference type="Proteomes" id="UP000186817"/>
    </source>
</evidence>
<name>A0A1Q9F712_SYMMI</name>